<sequence length="91" mass="10313">MDKKSENKSDSNATEEKLNPFKGSIEGTLTRLETFTSEKAASKDTGVTEIEVKLKKIEQLQINQYKIAEDYCEIETSKNLEAIQLDIEDIN</sequence>
<comment type="caution">
    <text evidence="2">The sequence shown here is derived from an EMBL/GenBank/DDBJ whole genome shotgun (WGS) entry which is preliminary data.</text>
</comment>
<keyword evidence="3" id="KW-1185">Reference proteome</keyword>
<name>A0A8X6R2X4_NEPPI</name>
<dbReference type="EMBL" id="BMAW01039976">
    <property type="protein sequence ID" value="GFU57902.1"/>
    <property type="molecule type" value="Genomic_DNA"/>
</dbReference>
<feature type="region of interest" description="Disordered" evidence="1">
    <location>
        <begin position="1"/>
        <end position="23"/>
    </location>
</feature>
<evidence type="ECO:0000313" key="2">
    <source>
        <dbReference type="EMBL" id="GFU57902.1"/>
    </source>
</evidence>
<feature type="compositionally biased region" description="Basic and acidic residues" evidence="1">
    <location>
        <begin position="1"/>
        <end position="19"/>
    </location>
</feature>
<organism evidence="2 3">
    <name type="scientific">Nephila pilipes</name>
    <name type="common">Giant wood spider</name>
    <name type="synonym">Nephila maculata</name>
    <dbReference type="NCBI Taxonomy" id="299642"/>
    <lineage>
        <taxon>Eukaryota</taxon>
        <taxon>Metazoa</taxon>
        <taxon>Ecdysozoa</taxon>
        <taxon>Arthropoda</taxon>
        <taxon>Chelicerata</taxon>
        <taxon>Arachnida</taxon>
        <taxon>Araneae</taxon>
        <taxon>Araneomorphae</taxon>
        <taxon>Entelegynae</taxon>
        <taxon>Araneoidea</taxon>
        <taxon>Nephilidae</taxon>
        <taxon>Nephila</taxon>
    </lineage>
</organism>
<protein>
    <submittedName>
        <fullName evidence="2">DUF1758 domain-containing protein</fullName>
    </submittedName>
</protein>
<dbReference type="AlphaFoldDB" id="A0A8X6R2X4"/>
<proteinExistence type="predicted"/>
<evidence type="ECO:0000313" key="3">
    <source>
        <dbReference type="Proteomes" id="UP000887013"/>
    </source>
</evidence>
<evidence type="ECO:0000256" key="1">
    <source>
        <dbReference type="SAM" id="MobiDB-lite"/>
    </source>
</evidence>
<dbReference type="Proteomes" id="UP000887013">
    <property type="component" value="Unassembled WGS sequence"/>
</dbReference>
<accession>A0A8X6R2X4</accession>
<gene>
    <name evidence="2" type="primary">AVEN_106165_1</name>
    <name evidence="2" type="ORF">NPIL_627131</name>
</gene>
<reference evidence="2" key="1">
    <citation type="submission" date="2020-08" db="EMBL/GenBank/DDBJ databases">
        <title>Multicomponent nature underlies the extraordinary mechanical properties of spider dragline silk.</title>
        <authorList>
            <person name="Kono N."/>
            <person name="Nakamura H."/>
            <person name="Mori M."/>
            <person name="Yoshida Y."/>
            <person name="Ohtoshi R."/>
            <person name="Malay A.D."/>
            <person name="Moran D.A.P."/>
            <person name="Tomita M."/>
            <person name="Numata K."/>
            <person name="Arakawa K."/>
        </authorList>
    </citation>
    <scope>NUCLEOTIDE SEQUENCE</scope>
</reference>